<evidence type="ECO:0000313" key="1">
    <source>
        <dbReference type="EMBL" id="AMJ74695.1"/>
    </source>
</evidence>
<proteinExistence type="predicted"/>
<evidence type="ECO:0000313" key="2">
    <source>
        <dbReference type="Proteomes" id="UP000056750"/>
    </source>
</evidence>
<protein>
    <submittedName>
        <fullName evidence="1">Uncharacterized protein</fullName>
    </submittedName>
</protein>
<organism evidence="1 2">
    <name type="scientific">Alteromonas stellipolaris</name>
    <dbReference type="NCBI Taxonomy" id="233316"/>
    <lineage>
        <taxon>Bacteria</taxon>
        <taxon>Pseudomonadati</taxon>
        <taxon>Pseudomonadota</taxon>
        <taxon>Gammaproteobacteria</taxon>
        <taxon>Alteromonadales</taxon>
        <taxon>Alteromonadaceae</taxon>
        <taxon>Alteromonas/Salinimonas group</taxon>
        <taxon>Alteromonas</taxon>
    </lineage>
</organism>
<reference evidence="1 2" key="1">
    <citation type="submission" date="2015-12" db="EMBL/GenBank/DDBJ databases">
        <title>Intraspecies pangenome expansion in the marine bacterium Alteromonas.</title>
        <authorList>
            <person name="Lopez-Perez M."/>
            <person name="Rodriguez-Valera F."/>
        </authorList>
    </citation>
    <scope>NUCLEOTIDE SEQUENCE [LARGE SCALE GENOMIC DNA]</scope>
    <source>
        <strain evidence="1 2">LMG 21861</strain>
    </source>
</reference>
<sequence length="151" mass="17623">MPRKMSREKELEFEELSLFLEFYSTNVSGIQREDPIHPSNCLVEIVNKFGKSKALQGLKQAINDTLEDTASWDSNTVSELDEQLRDNGTITLSTLRTRYWSKYKSILKRGKIKNETEYYLIRGLECELDNGIPQEQRTLLAELVRDFEERV</sequence>
<dbReference type="Proteomes" id="UP000056750">
    <property type="component" value="Chromosome"/>
</dbReference>
<dbReference type="EMBL" id="CP013926">
    <property type="protein sequence ID" value="AMJ74695.1"/>
    <property type="molecule type" value="Genomic_DNA"/>
</dbReference>
<accession>A0ABN4LRU6</accession>
<gene>
    <name evidence="1" type="ORF">AVL57_12435</name>
</gene>
<name>A0ABN4LRU6_9ALTE</name>
<keyword evidence="2" id="KW-1185">Reference proteome</keyword>